<evidence type="ECO:0000313" key="3">
    <source>
        <dbReference type="Proteomes" id="UP000288805"/>
    </source>
</evidence>
<sequence length="237" mass="26341">MGWQESNVGWLSKGDQAQETRLEAIEKGSGGPNAERGPILMERMSIPIGPELSQPKRWAQVGSGPKAVLEEQRELRRGGTPSHMGVRGSKDVKGESHTFSNRQSVGRGGMRYDSGLRIERERGYGSSHLILYSFDRTPVGESFDHSGVLKESNDDGPGMDDKGCWDMVEFNKDPNLVRGVSGTQRGQNFKKPAVRKRIDGKKAAWPSSVIFWAFRQKGWKGNFEFLGQNKEETGENS</sequence>
<dbReference type="EMBL" id="QGNW01000158">
    <property type="protein sequence ID" value="RVW90055.1"/>
    <property type="molecule type" value="Genomic_DNA"/>
</dbReference>
<comment type="caution">
    <text evidence="2">The sequence shown here is derived from an EMBL/GenBank/DDBJ whole genome shotgun (WGS) entry which is preliminary data.</text>
</comment>
<feature type="region of interest" description="Disordered" evidence="1">
    <location>
        <begin position="74"/>
        <end position="110"/>
    </location>
</feature>
<accession>A0A438I026</accession>
<evidence type="ECO:0000256" key="1">
    <source>
        <dbReference type="SAM" id="MobiDB-lite"/>
    </source>
</evidence>
<protein>
    <submittedName>
        <fullName evidence="2">Uncharacterized protein</fullName>
    </submittedName>
</protein>
<reference evidence="2 3" key="1">
    <citation type="journal article" date="2018" name="PLoS Genet.">
        <title>Population sequencing reveals clonal diversity and ancestral inbreeding in the grapevine cultivar Chardonnay.</title>
        <authorList>
            <person name="Roach M.J."/>
            <person name="Johnson D.L."/>
            <person name="Bohlmann J."/>
            <person name="van Vuuren H.J."/>
            <person name="Jones S.J."/>
            <person name="Pretorius I.S."/>
            <person name="Schmidt S.A."/>
            <person name="Borneman A.R."/>
        </authorList>
    </citation>
    <scope>NUCLEOTIDE SEQUENCE [LARGE SCALE GENOMIC DNA]</scope>
    <source>
        <strain evidence="3">cv. Chardonnay</strain>
        <tissue evidence="2">Leaf</tissue>
    </source>
</reference>
<organism evidence="2 3">
    <name type="scientific">Vitis vinifera</name>
    <name type="common">Grape</name>
    <dbReference type="NCBI Taxonomy" id="29760"/>
    <lineage>
        <taxon>Eukaryota</taxon>
        <taxon>Viridiplantae</taxon>
        <taxon>Streptophyta</taxon>
        <taxon>Embryophyta</taxon>
        <taxon>Tracheophyta</taxon>
        <taxon>Spermatophyta</taxon>
        <taxon>Magnoliopsida</taxon>
        <taxon>eudicotyledons</taxon>
        <taxon>Gunneridae</taxon>
        <taxon>Pentapetalae</taxon>
        <taxon>rosids</taxon>
        <taxon>Vitales</taxon>
        <taxon>Vitaceae</taxon>
        <taxon>Viteae</taxon>
        <taxon>Vitis</taxon>
    </lineage>
</organism>
<proteinExistence type="predicted"/>
<name>A0A438I026_VITVI</name>
<dbReference type="Proteomes" id="UP000288805">
    <property type="component" value="Unassembled WGS sequence"/>
</dbReference>
<dbReference type="AlphaFoldDB" id="A0A438I026"/>
<evidence type="ECO:0000313" key="2">
    <source>
        <dbReference type="EMBL" id="RVW90055.1"/>
    </source>
</evidence>
<gene>
    <name evidence="2" type="ORF">CK203_035919</name>
</gene>